<keyword evidence="3" id="KW-1185">Reference proteome</keyword>
<name>A0ABN8ZLQ6_RANTA</name>
<reference evidence="2" key="1">
    <citation type="submission" date="2023-04" db="EMBL/GenBank/DDBJ databases">
        <authorList>
            <consortium name="ELIXIR-Norway"/>
        </authorList>
    </citation>
    <scope>NUCLEOTIDE SEQUENCE [LARGE SCALE GENOMIC DNA]</scope>
</reference>
<evidence type="ECO:0000256" key="1">
    <source>
        <dbReference type="SAM" id="MobiDB-lite"/>
    </source>
</evidence>
<feature type="compositionally biased region" description="Basic and acidic residues" evidence="1">
    <location>
        <begin position="1"/>
        <end position="13"/>
    </location>
</feature>
<accession>A0ABN8ZLQ6</accession>
<proteinExistence type="predicted"/>
<gene>
    <name evidence="2" type="ORF">MRATA1EN1_LOCUS22659</name>
</gene>
<evidence type="ECO:0000313" key="3">
    <source>
        <dbReference type="Proteomes" id="UP001176941"/>
    </source>
</evidence>
<feature type="region of interest" description="Disordered" evidence="1">
    <location>
        <begin position="134"/>
        <end position="236"/>
    </location>
</feature>
<sequence>MHWEAPHLKEAGLEARAPPPAHAHSLRPRPSSQQPEGRVTTPAPGQPPGHRGRGPFARRSGDKRGCSWAAGRCEGRPRAFCRQGRPFPSCPGYSSSLFGFQPRFLREAFPGAPASVSAFPRRALRLSFPAHVKTNRRTPGWQGDGGTRGKCSLRSPHARRAPDASGAARPELPGPGPPVAARLHRGREAGRAQGPAGRGRPGLSPVRVLRVRPSNQREVDNSCSGSPGSLSSHAGPERLKSVVYFYPYPG</sequence>
<feature type="compositionally biased region" description="Low complexity" evidence="1">
    <location>
        <begin position="222"/>
        <end position="234"/>
    </location>
</feature>
<evidence type="ECO:0000313" key="2">
    <source>
        <dbReference type="EMBL" id="CAI9173697.1"/>
    </source>
</evidence>
<organism evidence="2 3">
    <name type="scientific">Rangifer tarandus platyrhynchus</name>
    <name type="common">Svalbard reindeer</name>
    <dbReference type="NCBI Taxonomy" id="3082113"/>
    <lineage>
        <taxon>Eukaryota</taxon>
        <taxon>Metazoa</taxon>
        <taxon>Chordata</taxon>
        <taxon>Craniata</taxon>
        <taxon>Vertebrata</taxon>
        <taxon>Euteleostomi</taxon>
        <taxon>Mammalia</taxon>
        <taxon>Eutheria</taxon>
        <taxon>Laurasiatheria</taxon>
        <taxon>Artiodactyla</taxon>
        <taxon>Ruminantia</taxon>
        <taxon>Pecora</taxon>
        <taxon>Cervidae</taxon>
        <taxon>Odocoileinae</taxon>
        <taxon>Rangifer</taxon>
    </lineage>
</organism>
<feature type="region of interest" description="Disordered" evidence="1">
    <location>
        <begin position="1"/>
        <end position="69"/>
    </location>
</feature>
<dbReference type="EMBL" id="OX460345">
    <property type="protein sequence ID" value="CAI9173697.1"/>
    <property type="molecule type" value="Genomic_DNA"/>
</dbReference>
<protein>
    <submittedName>
        <fullName evidence="2">Uncharacterized protein</fullName>
    </submittedName>
</protein>
<dbReference type="Proteomes" id="UP001176941">
    <property type="component" value="Chromosome 34"/>
</dbReference>